<dbReference type="eggNOG" id="COG0314">
    <property type="taxonomic scope" value="Bacteria"/>
</dbReference>
<evidence type="ECO:0000256" key="12">
    <source>
        <dbReference type="SAM" id="MobiDB-lite"/>
    </source>
</evidence>
<evidence type="ECO:0000256" key="2">
    <source>
        <dbReference type="ARBA" id="ARBA00005426"/>
    </source>
</evidence>
<evidence type="ECO:0000256" key="10">
    <source>
        <dbReference type="ARBA" id="ARBA00032474"/>
    </source>
</evidence>
<dbReference type="PANTHER" id="PTHR23404">
    <property type="entry name" value="MOLYBDOPTERIN SYNTHASE RELATED"/>
    <property type="match status" value="1"/>
</dbReference>
<sequence>MIELTEAPLNPTALLERARSTKAGGLCLFLGTVRDLTGDRATASLDYEAHPEMARRKMAELDETARRRWPLLAVEIAHRLGHLEPGEIAVVVVVASAHRGDAFEACRWIIDTFKQVVPIWKRENWADGSSEWVHPGQDNPPIPPPPPSPPTSASPPTLSPSPTAVSQVDHL</sequence>
<evidence type="ECO:0000313" key="14">
    <source>
        <dbReference type="Proteomes" id="UP000008631"/>
    </source>
</evidence>
<dbReference type="Gene3D" id="3.90.1170.40">
    <property type="entry name" value="Molybdopterin biosynthesis MoaE subunit"/>
    <property type="match status" value="1"/>
</dbReference>
<dbReference type="HOGENOM" id="CLU_089568_1_2_0"/>
<dbReference type="RefSeq" id="WP_013565858.1">
    <property type="nucleotide sequence ID" value="NC_014962.1"/>
</dbReference>
<dbReference type="EC" id="2.8.1.12" evidence="3"/>
<evidence type="ECO:0000256" key="1">
    <source>
        <dbReference type="ARBA" id="ARBA00005046"/>
    </source>
</evidence>
<protein>
    <recommendedName>
        <fullName evidence="4">Molybdopterin synthase catalytic subunit</fullName>
        <ecNumber evidence="3">2.8.1.12</ecNumber>
    </recommendedName>
    <alternativeName>
        <fullName evidence="9">MPT synthase subunit 2</fullName>
    </alternativeName>
    <alternativeName>
        <fullName evidence="7">Molybdenum cofactor biosynthesis protein E</fullName>
    </alternativeName>
    <alternativeName>
        <fullName evidence="8">Molybdopterin-converting factor large subunit</fullName>
    </alternativeName>
    <alternativeName>
        <fullName evidence="10">Molybdopterin-converting factor subunit 2</fullName>
    </alternativeName>
</protein>
<evidence type="ECO:0000256" key="8">
    <source>
        <dbReference type="ARBA" id="ARBA00030407"/>
    </source>
</evidence>
<proteinExistence type="inferred from homology"/>
<organism evidence="13 14">
    <name type="scientific">Isosphaera pallida (strain ATCC 43644 / DSM 9630 / IS1B)</name>
    <dbReference type="NCBI Taxonomy" id="575540"/>
    <lineage>
        <taxon>Bacteria</taxon>
        <taxon>Pseudomonadati</taxon>
        <taxon>Planctomycetota</taxon>
        <taxon>Planctomycetia</taxon>
        <taxon>Isosphaerales</taxon>
        <taxon>Isosphaeraceae</taxon>
        <taxon>Isosphaera</taxon>
    </lineage>
</organism>
<evidence type="ECO:0000256" key="7">
    <source>
        <dbReference type="ARBA" id="ARBA00029745"/>
    </source>
</evidence>
<reference evidence="13 14" key="2">
    <citation type="journal article" date="2011" name="Stand. Genomic Sci.">
        <title>Complete genome sequence of Isosphaera pallida type strain (IS1B).</title>
        <authorList>
            <consortium name="US DOE Joint Genome Institute (JGI-PGF)"/>
            <person name="Goker M."/>
            <person name="Cleland D."/>
            <person name="Saunders E."/>
            <person name="Lapidus A."/>
            <person name="Nolan M."/>
            <person name="Lucas S."/>
            <person name="Hammon N."/>
            <person name="Deshpande S."/>
            <person name="Cheng J.F."/>
            <person name="Tapia R."/>
            <person name="Han C."/>
            <person name="Goodwin L."/>
            <person name="Pitluck S."/>
            <person name="Liolios K."/>
            <person name="Pagani I."/>
            <person name="Ivanova N."/>
            <person name="Mavromatis K."/>
            <person name="Pati A."/>
            <person name="Chen A."/>
            <person name="Palaniappan K."/>
            <person name="Land M."/>
            <person name="Hauser L."/>
            <person name="Chang Y.J."/>
            <person name="Jeffries C.D."/>
            <person name="Detter J.C."/>
            <person name="Beck B."/>
            <person name="Woyke T."/>
            <person name="Bristow J."/>
            <person name="Eisen J.A."/>
            <person name="Markowitz V."/>
            <person name="Hugenholtz P."/>
            <person name="Kyrpides N.C."/>
            <person name="Klenk H.P."/>
        </authorList>
    </citation>
    <scope>NUCLEOTIDE SEQUENCE [LARGE SCALE GENOMIC DNA]</scope>
    <source>
        <strain evidence="14">ATCC 43644 / DSM 9630 / IS1B</strain>
    </source>
</reference>
<name>E8R2S3_ISOPI</name>
<dbReference type="CDD" id="cd00756">
    <property type="entry name" value="MoaE"/>
    <property type="match status" value="1"/>
</dbReference>
<dbReference type="OrthoDB" id="9803224at2"/>
<comment type="subunit">
    <text evidence="6">Heterotetramer of 2 MoaD subunits and 2 MoaE subunits. Also stable as homodimer. The enzyme changes between these two forms during catalysis.</text>
</comment>
<keyword evidence="14" id="KW-1185">Reference proteome</keyword>
<dbReference type="EMBL" id="CP002353">
    <property type="protein sequence ID" value="ADV63570.1"/>
    <property type="molecule type" value="Genomic_DNA"/>
</dbReference>
<dbReference type="Proteomes" id="UP000008631">
    <property type="component" value="Chromosome"/>
</dbReference>
<dbReference type="FunCoup" id="E8R2S3">
    <property type="interactions" value="461"/>
</dbReference>
<evidence type="ECO:0000256" key="5">
    <source>
        <dbReference type="ARBA" id="ARBA00023150"/>
    </source>
</evidence>
<evidence type="ECO:0000256" key="9">
    <source>
        <dbReference type="ARBA" id="ARBA00030781"/>
    </source>
</evidence>
<dbReference type="Pfam" id="PF02391">
    <property type="entry name" value="MoaE"/>
    <property type="match status" value="1"/>
</dbReference>
<keyword evidence="5" id="KW-0501">Molybdenum cofactor biosynthesis</keyword>
<dbReference type="GO" id="GO:0006777">
    <property type="term" value="P:Mo-molybdopterin cofactor biosynthetic process"/>
    <property type="evidence" value="ECO:0007669"/>
    <property type="project" value="UniProtKB-KW"/>
</dbReference>
<dbReference type="GO" id="GO:0030366">
    <property type="term" value="F:molybdopterin synthase activity"/>
    <property type="evidence" value="ECO:0007669"/>
    <property type="project" value="UniProtKB-EC"/>
</dbReference>
<evidence type="ECO:0000256" key="4">
    <source>
        <dbReference type="ARBA" id="ARBA00013858"/>
    </source>
</evidence>
<reference key="1">
    <citation type="submission" date="2010-11" db="EMBL/GenBank/DDBJ databases">
        <title>The complete sequence of chromosome of Isophaera pallida ATCC 43644.</title>
        <authorList>
            <consortium name="US DOE Joint Genome Institute (JGI-PGF)"/>
            <person name="Lucas S."/>
            <person name="Copeland A."/>
            <person name="Lapidus A."/>
            <person name="Bruce D."/>
            <person name="Goodwin L."/>
            <person name="Pitluck S."/>
            <person name="Kyrpides N."/>
            <person name="Mavromatis K."/>
            <person name="Pagani I."/>
            <person name="Ivanova N."/>
            <person name="Saunders E."/>
            <person name="Brettin T."/>
            <person name="Detter J.C."/>
            <person name="Han C."/>
            <person name="Tapia R."/>
            <person name="Land M."/>
            <person name="Hauser L."/>
            <person name="Markowitz V."/>
            <person name="Cheng J.-F."/>
            <person name="Hugenholtz P."/>
            <person name="Woyke T."/>
            <person name="Wu D."/>
            <person name="Eisen J.A."/>
        </authorList>
    </citation>
    <scope>NUCLEOTIDE SEQUENCE</scope>
    <source>
        <strain>ATCC 43644</strain>
    </source>
</reference>
<comment type="catalytic activity">
    <reaction evidence="11">
        <text>2 [molybdopterin-synthase sulfur-carrier protein]-C-terminal-Gly-aminoethanethioate + cyclic pyranopterin phosphate + H2O = molybdopterin + 2 [molybdopterin-synthase sulfur-carrier protein]-C-terminal Gly-Gly + 2 H(+)</text>
        <dbReference type="Rhea" id="RHEA:26333"/>
        <dbReference type="Rhea" id="RHEA-COMP:12202"/>
        <dbReference type="Rhea" id="RHEA-COMP:19907"/>
        <dbReference type="ChEBI" id="CHEBI:15377"/>
        <dbReference type="ChEBI" id="CHEBI:15378"/>
        <dbReference type="ChEBI" id="CHEBI:58698"/>
        <dbReference type="ChEBI" id="CHEBI:59648"/>
        <dbReference type="ChEBI" id="CHEBI:90778"/>
        <dbReference type="ChEBI" id="CHEBI:232372"/>
        <dbReference type="EC" id="2.8.1.12"/>
    </reaction>
</comment>
<dbReference type="KEGG" id="ipa:Isop_3005"/>
<evidence type="ECO:0000256" key="6">
    <source>
        <dbReference type="ARBA" id="ARBA00026066"/>
    </source>
</evidence>
<evidence type="ECO:0000256" key="3">
    <source>
        <dbReference type="ARBA" id="ARBA00011950"/>
    </source>
</evidence>
<feature type="compositionally biased region" description="Pro residues" evidence="12">
    <location>
        <begin position="138"/>
        <end position="159"/>
    </location>
</feature>
<dbReference type="InterPro" id="IPR003448">
    <property type="entry name" value="Mopterin_biosynth_MoaE"/>
</dbReference>
<dbReference type="SUPFAM" id="SSF54690">
    <property type="entry name" value="Molybdopterin synthase subunit MoaE"/>
    <property type="match status" value="1"/>
</dbReference>
<feature type="region of interest" description="Disordered" evidence="12">
    <location>
        <begin position="129"/>
        <end position="171"/>
    </location>
</feature>
<dbReference type="AlphaFoldDB" id="E8R2S3"/>
<accession>E8R2S3</accession>
<dbReference type="InParanoid" id="E8R2S3"/>
<comment type="similarity">
    <text evidence="2">Belongs to the MoaE family.</text>
</comment>
<gene>
    <name evidence="13" type="ordered locus">Isop_3005</name>
</gene>
<evidence type="ECO:0000313" key="13">
    <source>
        <dbReference type="EMBL" id="ADV63570.1"/>
    </source>
</evidence>
<dbReference type="InterPro" id="IPR036563">
    <property type="entry name" value="MoaE_sf"/>
</dbReference>
<evidence type="ECO:0000256" key="11">
    <source>
        <dbReference type="ARBA" id="ARBA00049878"/>
    </source>
</evidence>
<comment type="pathway">
    <text evidence="1">Cofactor biosynthesis; molybdopterin biosynthesis.</text>
</comment>
<dbReference type="STRING" id="575540.Isop_3005"/>